<evidence type="ECO:0000313" key="2">
    <source>
        <dbReference type="EMBL" id="PVY62503.1"/>
    </source>
</evidence>
<dbReference type="EMBL" id="QEKO01000002">
    <property type="protein sequence ID" value="PVY62503.1"/>
    <property type="molecule type" value="Genomic_DNA"/>
</dbReference>
<feature type="transmembrane region" description="Helical" evidence="1">
    <location>
        <begin position="61"/>
        <end position="81"/>
    </location>
</feature>
<dbReference type="OrthoDB" id="8703931at2"/>
<keyword evidence="1" id="KW-0472">Membrane</keyword>
<evidence type="ECO:0000313" key="3">
    <source>
        <dbReference type="Proteomes" id="UP000246145"/>
    </source>
</evidence>
<evidence type="ECO:0008006" key="4">
    <source>
        <dbReference type="Google" id="ProtNLM"/>
    </source>
</evidence>
<reference evidence="2 3" key="1">
    <citation type="submission" date="2018-04" db="EMBL/GenBank/DDBJ databases">
        <title>Genomic Encyclopedia of Type Strains, Phase IV (KMG-IV): sequencing the most valuable type-strain genomes for metagenomic binning, comparative biology and taxonomic classification.</title>
        <authorList>
            <person name="Goeker M."/>
        </authorList>
    </citation>
    <scope>NUCLEOTIDE SEQUENCE [LARGE SCALE GENOMIC DNA]</scope>
    <source>
        <strain evidence="2 3">DSM 10065</strain>
    </source>
</reference>
<dbReference type="AlphaFoldDB" id="A0A2U1CNA7"/>
<dbReference type="Proteomes" id="UP000246145">
    <property type="component" value="Unassembled WGS sequence"/>
</dbReference>
<evidence type="ECO:0000256" key="1">
    <source>
        <dbReference type="SAM" id="Phobius"/>
    </source>
</evidence>
<comment type="caution">
    <text evidence="2">The sequence shown here is derived from an EMBL/GenBank/DDBJ whole genome shotgun (WGS) entry which is preliminary data.</text>
</comment>
<organism evidence="2 3">
    <name type="scientific">Pusillimonas noertemannii</name>
    <dbReference type="NCBI Taxonomy" id="305977"/>
    <lineage>
        <taxon>Bacteria</taxon>
        <taxon>Pseudomonadati</taxon>
        <taxon>Pseudomonadota</taxon>
        <taxon>Betaproteobacteria</taxon>
        <taxon>Burkholderiales</taxon>
        <taxon>Alcaligenaceae</taxon>
        <taxon>Pusillimonas</taxon>
    </lineage>
</organism>
<accession>A0A2U1CNA7</accession>
<keyword evidence="1" id="KW-0812">Transmembrane</keyword>
<sequence length="158" mass="17576">MQLFQSTRPSAEEHAALLAELGPLPIQGPAWPSWVKIMVWVVVAVIGVQLVRVAMGFEGEPVNPFMAGSIVICFCGLLLIARVMAISTTRITEEGIEQTWITKRAIGWHDIQFAKFVPMIASKRLICFTGRSRPVIFQSGTPELHTAFAKIAVVYRRR</sequence>
<proteinExistence type="predicted"/>
<gene>
    <name evidence="2" type="ORF">C7440_1997</name>
</gene>
<dbReference type="RefSeq" id="WP_017524934.1">
    <property type="nucleotide sequence ID" value="NZ_JACCEX010000002.1"/>
</dbReference>
<feature type="transmembrane region" description="Helical" evidence="1">
    <location>
        <begin position="37"/>
        <end position="55"/>
    </location>
</feature>
<keyword evidence="3" id="KW-1185">Reference proteome</keyword>
<keyword evidence="1" id="KW-1133">Transmembrane helix</keyword>
<name>A0A2U1CNA7_9BURK</name>
<protein>
    <recommendedName>
        <fullName evidence="4">PH (Pleckstrin Homology) domain-containing protein</fullName>
    </recommendedName>
</protein>